<reference evidence="1 2" key="1">
    <citation type="submission" date="2015-11" db="EMBL/GenBank/DDBJ databases">
        <title>Expanding the genomic diversity of Burkholderia species for the development of highly accurate diagnostics.</title>
        <authorList>
            <person name="Sahl J."/>
            <person name="Keim P."/>
            <person name="Wagner D."/>
        </authorList>
    </citation>
    <scope>NUCLEOTIDE SEQUENCE [LARGE SCALE GENOMIC DNA]</scope>
    <source>
        <strain evidence="1 2">MSMB2087WGS</strain>
    </source>
</reference>
<dbReference type="Proteomes" id="UP000060630">
    <property type="component" value="Unassembled WGS sequence"/>
</dbReference>
<gene>
    <name evidence="1" type="ORF">WL29_00250</name>
</gene>
<accession>A0A107V9Q4</accession>
<sequence>MTDFRLARRAAVRVLVLSALAVAGVANAAPVSPTRTTELFLGLFVNGDLSKGREYNDAMRDYLHGKNALDLDAYEKTRTDLRKQLADRLVNALPPNVRARQEKPARDMMAAFASTMSRSRCRVTGETRAPNPGRDGQSIATVTYACDVANVGPGVKQVEAAVQPAPGKSEQQRRAAFDTMFADMARAMNDAPVDLPMTGSIELFGSDDTAWTSPYAGDMYQAVADSIFKSVRMPRTERGDE</sequence>
<dbReference type="RefSeq" id="WP_059629936.1">
    <property type="nucleotide sequence ID" value="NZ_LOVH01000055.1"/>
</dbReference>
<evidence type="ECO:0000313" key="2">
    <source>
        <dbReference type="Proteomes" id="UP000060630"/>
    </source>
</evidence>
<evidence type="ECO:0000313" key="1">
    <source>
        <dbReference type="EMBL" id="KWA79992.1"/>
    </source>
</evidence>
<protein>
    <submittedName>
        <fullName evidence="1">Uncharacterized protein</fullName>
    </submittedName>
</protein>
<comment type="caution">
    <text evidence="1">The sequence shown here is derived from an EMBL/GenBank/DDBJ whole genome shotgun (WGS) entry which is preliminary data.</text>
</comment>
<proteinExistence type="predicted"/>
<dbReference type="AlphaFoldDB" id="A0A107V9Q4"/>
<name>A0A107V9Q4_9BURK</name>
<organism evidence="1 2">
    <name type="scientific">Burkholderia ubonensis</name>
    <dbReference type="NCBI Taxonomy" id="101571"/>
    <lineage>
        <taxon>Bacteria</taxon>
        <taxon>Pseudomonadati</taxon>
        <taxon>Pseudomonadota</taxon>
        <taxon>Betaproteobacteria</taxon>
        <taxon>Burkholderiales</taxon>
        <taxon>Burkholderiaceae</taxon>
        <taxon>Burkholderia</taxon>
        <taxon>Burkholderia cepacia complex</taxon>
    </lineage>
</organism>
<dbReference type="EMBL" id="LPHD01000111">
    <property type="protein sequence ID" value="KWA79992.1"/>
    <property type="molecule type" value="Genomic_DNA"/>
</dbReference>